<name>A0AAW6TAQ1_FAUOS</name>
<dbReference type="AlphaFoldDB" id="A0AAW6TAQ1"/>
<reference evidence="1" key="1">
    <citation type="submission" date="2019-04" db="EMBL/GenBank/DDBJ databases">
        <title>Moraxella osloensis CCUG 73412, isolated from corneal scrapings as causative agent of keratitis.</title>
        <authorList>
            <person name="Connolly G."/>
            <person name="Jaen-Luchoro D."/>
            <person name="Pinyeiro-Iglesias B."/>
            <person name="Curry A."/>
            <person name="Knowles S."/>
            <person name="Moore E.R.B."/>
        </authorList>
    </citation>
    <scope>NUCLEOTIDE SEQUENCE</scope>
    <source>
        <strain evidence="1">CCUG 73412</strain>
    </source>
</reference>
<evidence type="ECO:0000313" key="1">
    <source>
        <dbReference type="EMBL" id="MDI4509763.1"/>
    </source>
</evidence>
<protein>
    <submittedName>
        <fullName evidence="1">Uncharacterized protein</fullName>
    </submittedName>
</protein>
<accession>A0AAW6TAQ1</accession>
<comment type="caution">
    <text evidence="1">The sequence shown here is derived from an EMBL/GenBank/DDBJ whole genome shotgun (WGS) entry which is preliminary data.</text>
</comment>
<dbReference type="EMBL" id="SSCJ01000004">
    <property type="protein sequence ID" value="MDI4509763.1"/>
    <property type="molecule type" value="Genomic_DNA"/>
</dbReference>
<gene>
    <name evidence="1" type="ORF">E6P75_05995</name>
</gene>
<proteinExistence type="predicted"/>
<organism evidence="1">
    <name type="scientific">Faucicola osloensis</name>
    <name type="common">Moraxella osloensis</name>
    <dbReference type="NCBI Taxonomy" id="34062"/>
    <lineage>
        <taxon>Bacteria</taxon>
        <taxon>Pseudomonadati</taxon>
        <taxon>Pseudomonadota</taxon>
        <taxon>Gammaproteobacteria</taxon>
        <taxon>Moraxellales</taxon>
        <taxon>Moraxellaceae</taxon>
        <taxon>Faucicola</taxon>
    </lineage>
</organism>
<sequence length="188" mass="21119">MPKNISSIDLQVKLIMQQNRENLRKCALNNFICPKTLPTDNTDNKTANSVGVVDCVGVAQHSTECRSTSPVEGSAFTEQDNKDFPKWGVTLRGLPLPTQAPPLTQDNKNNSFIFRVFNETHYALLRHDWGDSFISVCYGRRHALDNSFRDFKVTYSPHNLTLLLSARTCPALIHLAQSLSNDAQEVEQ</sequence>